<gene>
    <name evidence="2" type="ORF">LCGC14_1231220</name>
</gene>
<keyword evidence="1" id="KW-1133">Transmembrane helix</keyword>
<name>A0A0F9L8H5_9ZZZZ</name>
<keyword evidence="1" id="KW-0472">Membrane</keyword>
<evidence type="ECO:0000313" key="2">
    <source>
        <dbReference type="EMBL" id="KKM91174.1"/>
    </source>
</evidence>
<evidence type="ECO:0000256" key="1">
    <source>
        <dbReference type="SAM" id="Phobius"/>
    </source>
</evidence>
<comment type="caution">
    <text evidence="2">The sequence shown here is derived from an EMBL/GenBank/DDBJ whole genome shotgun (WGS) entry which is preliminary data.</text>
</comment>
<sequence length="86" mass="9843">MDTETVVEAFKYSPAIVALLLVIYMMYKLIIRKDEIIAKFVESDQGDIERQSKMVTLLEILVQRGSDFRGSDTRVSREGVRDGDSR</sequence>
<accession>A0A0F9L8H5</accession>
<proteinExistence type="predicted"/>
<dbReference type="EMBL" id="LAZR01006571">
    <property type="protein sequence ID" value="KKM91174.1"/>
    <property type="molecule type" value="Genomic_DNA"/>
</dbReference>
<dbReference type="AlphaFoldDB" id="A0A0F9L8H5"/>
<protein>
    <submittedName>
        <fullName evidence="2">Uncharacterized protein</fullName>
    </submittedName>
</protein>
<feature type="transmembrane region" description="Helical" evidence="1">
    <location>
        <begin position="12"/>
        <end position="30"/>
    </location>
</feature>
<reference evidence="2" key="1">
    <citation type="journal article" date="2015" name="Nature">
        <title>Complex archaea that bridge the gap between prokaryotes and eukaryotes.</title>
        <authorList>
            <person name="Spang A."/>
            <person name="Saw J.H."/>
            <person name="Jorgensen S.L."/>
            <person name="Zaremba-Niedzwiedzka K."/>
            <person name="Martijn J."/>
            <person name="Lind A.E."/>
            <person name="van Eijk R."/>
            <person name="Schleper C."/>
            <person name="Guy L."/>
            <person name="Ettema T.J."/>
        </authorList>
    </citation>
    <scope>NUCLEOTIDE SEQUENCE</scope>
</reference>
<organism evidence="2">
    <name type="scientific">marine sediment metagenome</name>
    <dbReference type="NCBI Taxonomy" id="412755"/>
    <lineage>
        <taxon>unclassified sequences</taxon>
        <taxon>metagenomes</taxon>
        <taxon>ecological metagenomes</taxon>
    </lineage>
</organism>
<keyword evidence="1" id="KW-0812">Transmembrane</keyword>